<dbReference type="Proteomes" id="UP001180020">
    <property type="component" value="Unassembled WGS sequence"/>
</dbReference>
<proteinExistence type="predicted"/>
<reference evidence="1" key="1">
    <citation type="journal article" date="2023" name="Nat. Commun.">
        <title>Diploid and tetraploid genomes of Acorus and the evolution of monocots.</title>
        <authorList>
            <person name="Ma L."/>
            <person name="Liu K.W."/>
            <person name="Li Z."/>
            <person name="Hsiao Y.Y."/>
            <person name="Qi Y."/>
            <person name="Fu T."/>
            <person name="Tang G.D."/>
            <person name="Zhang D."/>
            <person name="Sun W.H."/>
            <person name="Liu D.K."/>
            <person name="Li Y."/>
            <person name="Chen G.Z."/>
            <person name="Liu X.D."/>
            <person name="Liao X.Y."/>
            <person name="Jiang Y.T."/>
            <person name="Yu X."/>
            <person name="Hao Y."/>
            <person name="Huang J."/>
            <person name="Zhao X.W."/>
            <person name="Ke S."/>
            <person name="Chen Y.Y."/>
            <person name="Wu W.L."/>
            <person name="Hsu J.L."/>
            <person name="Lin Y.F."/>
            <person name="Huang M.D."/>
            <person name="Li C.Y."/>
            <person name="Huang L."/>
            <person name="Wang Z.W."/>
            <person name="Zhao X."/>
            <person name="Zhong W.Y."/>
            <person name="Peng D.H."/>
            <person name="Ahmad S."/>
            <person name="Lan S."/>
            <person name="Zhang J.S."/>
            <person name="Tsai W.C."/>
            <person name="Van de Peer Y."/>
            <person name="Liu Z.J."/>
        </authorList>
    </citation>
    <scope>NUCLEOTIDE SEQUENCE</scope>
    <source>
        <strain evidence="1">CP</strain>
    </source>
</reference>
<dbReference type="GO" id="GO:0005506">
    <property type="term" value="F:iron ion binding"/>
    <property type="evidence" value="ECO:0007669"/>
    <property type="project" value="InterPro"/>
</dbReference>
<name>A0AAV9DCM0_ACOCL</name>
<dbReference type="GO" id="GO:0004497">
    <property type="term" value="F:monooxygenase activity"/>
    <property type="evidence" value="ECO:0007669"/>
    <property type="project" value="InterPro"/>
</dbReference>
<gene>
    <name evidence="1" type="primary">CYP707A7</name>
    <name evidence="1" type="ORF">QJS10_CPB14g00041</name>
</gene>
<dbReference type="AlphaFoldDB" id="A0AAV9DCM0"/>
<dbReference type="Gene3D" id="1.10.630.10">
    <property type="entry name" value="Cytochrome P450"/>
    <property type="match status" value="1"/>
</dbReference>
<reference evidence="1" key="2">
    <citation type="submission" date="2023-06" db="EMBL/GenBank/DDBJ databases">
        <authorList>
            <person name="Ma L."/>
            <person name="Liu K.-W."/>
            <person name="Li Z."/>
            <person name="Hsiao Y.-Y."/>
            <person name="Qi Y."/>
            <person name="Fu T."/>
            <person name="Tang G."/>
            <person name="Zhang D."/>
            <person name="Sun W.-H."/>
            <person name="Liu D.-K."/>
            <person name="Li Y."/>
            <person name="Chen G.-Z."/>
            <person name="Liu X.-D."/>
            <person name="Liao X.-Y."/>
            <person name="Jiang Y.-T."/>
            <person name="Yu X."/>
            <person name="Hao Y."/>
            <person name="Huang J."/>
            <person name="Zhao X.-W."/>
            <person name="Ke S."/>
            <person name="Chen Y.-Y."/>
            <person name="Wu W.-L."/>
            <person name="Hsu J.-L."/>
            <person name="Lin Y.-F."/>
            <person name="Huang M.-D."/>
            <person name="Li C.-Y."/>
            <person name="Huang L."/>
            <person name="Wang Z.-W."/>
            <person name="Zhao X."/>
            <person name="Zhong W.-Y."/>
            <person name="Peng D.-H."/>
            <person name="Ahmad S."/>
            <person name="Lan S."/>
            <person name="Zhang J.-S."/>
            <person name="Tsai W.-C."/>
            <person name="Van De Peer Y."/>
            <person name="Liu Z.-J."/>
        </authorList>
    </citation>
    <scope>NUCLEOTIDE SEQUENCE</scope>
    <source>
        <strain evidence="1">CP</strain>
        <tissue evidence="1">Leaves</tissue>
    </source>
</reference>
<dbReference type="EMBL" id="JAUJYO010000014">
    <property type="protein sequence ID" value="KAK1298679.1"/>
    <property type="molecule type" value="Genomic_DNA"/>
</dbReference>
<dbReference type="InterPro" id="IPR036396">
    <property type="entry name" value="Cyt_P450_sf"/>
</dbReference>
<dbReference type="GO" id="GO:0020037">
    <property type="term" value="F:heme binding"/>
    <property type="evidence" value="ECO:0007669"/>
    <property type="project" value="InterPro"/>
</dbReference>
<keyword evidence="2" id="KW-1185">Reference proteome</keyword>
<dbReference type="SUPFAM" id="SSF48264">
    <property type="entry name" value="Cytochrome P450"/>
    <property type="match status" value="1"/>
</dbReference>
<evidence type="ECO:0000313" key="2">
    <source>
        <dbReference type="Proteomes" id="UP001180020"/>
    </source>
</evidence>
<sequence length="99" mass="11501">MKGESPCEAPLTDDAKIQDNILFPPYYISFLSLKRESQITTASAITWMVKYLDENQEIQERVRIVKETLRMASIVSWFPRVALRDCYIEGLVHSLELHL</sequence>
<accession>A0AAV9DCM0</accession>
<organism evidence="1 2">
    <name type="scientific">Acorus calamus</name>
    <name type="common">Sweet flag</name>
    <dbReference type="NCBI Taxonomy" id="4465"/>
    <lineage>
        <taxon>Eukaryota</taxon>
        <taxon>Viridiplantae</taxon>
        <taxon>Streptophyta</taxon>
        <taxon>Embryophyta</taxon>
        <taxon>Tracheophyta</taxon>
        <taxon>Spermatophyta</taxon>
        <taxon>Magnoliopsida</taxon>
        <taxon>Liliopsida</taxon>
        <taxon>Acoraceae</taxon>
        <taxon>Acorus</taxon>
    </lineage>
</organism>
<protein>
    <submittedName>
        <fullName evidence="1">Abscisic acid 8'-hydroxylase 3</fullName>
    </submittedName>
</protein>
<evidence type="ECO:0000313" key="1">
    <source>
        <dbReference type="EMBL" id="KAK1298679.1"/>
    </source>
</evidence>
<comment type="caution">
    <text evidence="1">The sequence shown here is derived from an EMBL/GenBank/DDBJ whole genome shotgun (WGS) entry which is preliminary data.</text>
</comment>
<dbReference type="GO" id="GO:0016705">
    <property type="term" value="F:oxidoreductase activity, acting on paired donors, with incorporation or reduction of molecular oxygen"/>
    <property type="evidence" value="ECO:0007669"/>
    <property type="project" value="InterPro"/>
</dbReference>